<feature type="domain" description="Tyr recombinase" evidence="3">
    <location>
        <begin position="231"/>
        <end position="440"/>
    </location>
</feature>
<reference evidence="4 5" key="1">
    <citation type="journal article" date="2013" name="Mar. Genomics">
        <title>Expression of sulfatases in Rhodopirellula baltica and the diversity of sulfatases in the genus Rhodopirellula.</title>
        <authorList>
            <person name="Wegner C.E."/>
            <person name="Richter-Heitmann T."/>
            <person name="Klindworth A."/>
            <person name="Klockow C."/>
            <person name="Richter M."/>
            <person name="Achstetter T."/>
            <person name="Glockner F.O."/>
            <person name="Harder J."/>
        </authorList>
    </citation>
    <scope>NUCLEOTIDE SEQUENCE [LARGE SCALE GENOMIC DNA]</scope>
    <source>
        <strain evidence="4 5">SM41</strain>
    </source>
</reference>
<dbReference type="GO" id="GO:0003677">
    <property type="term" value="F:DNA binding"/>
    <property type="evidence" value="ECO:0007669"/>
    <property type="project" value="InterPro"/>
</dbReference>
<dbReference type="PROSITE" id="PS51898">
    <property type="entry name" value="TYR_RECOMBINASE"/>
    <property type="match status" value="1"/>
</dbReference>
<gene>
    <name evidence="4" type="ORF">RSSM_03803</name>
</gene>
<evidence type="ECO:0000313" key="4">
    <source>
        <dbReference type="EMBL" id="EMI54687.1"/>
    </source>
</evidence>
<dbReference type="PANTHER" id="PTHR30349:SF64">
    <property type="entry name" value="PROPHAGE INTEGRASE INTD-RELATED"/>
    <property type="match status" value="1"/>
</dbReference>
<accession>M5TZQ5</accession>
<feature type="region of interest" description="Disordered" evidence="2">
    <location>
        <begin position="24"/>
        <end position="51"/>
    </location>
</feature>
<dbReference type="Proteomes" id="UP000011885">
    <property type="component" value="Unassembled WGS sequence"/>
</dbReference>
<comment type="caution">
    <text evidence="4">The sequence shown here is derived from an EMBL/GenBank/DDBJ whole genome shotgun (WGS) entry which is preliminary data.</text>
</comment>
<dbReference type="EMBL" id="ANOH01000263">
    <property type="protein sequence ID" value="EMI54687.1"/>
    <property type="molecule type" value="Genomic_DNA"/>
</dbReference>
<evidence type="ECO:0000256" key="1">
    <source>
        <dbReference type="ARBA" id="ARBA00023172"/>
    </source>
</evidence>
<keyword evidence="5" id="KW-1185">Reference proteome</keyword>
<dbReference type="PANTHER" id="PTHR30349">
    <property type="entry name" value="PHAGE INTEGRASE-RELATED"/>
    <property type="match status" value="1"/>
</dbReference>
<protein>
    <submittedName>
        <fullName evidence="4">Integrase-recombinase protein</fullName>
    </submittedName>
</protein>
<dbReference type="GO" id="GO:0006310">
    <property type="term" value="P:DNA recombination"/>
    <property type="evidence" value="ECO:0007669"/>
    <property type="project" value="UniProtKB-KW"/>
</dbReference>
<feature type="compositionally biased region" description="Polar residues" evidence="2">
    <location>
        <begin position="460"/>
        <end position="469"/>
    </location>
</feature>
<dbReference type="GO" id="GO:0015074">
    <property type="term" value="P:DNA integration"/>
    <property type="evidence" value="ECO:0007669"/>
    <property type="project" value="InterPro"/>
</dbReference>
<sequence length="515" mass="57106">MASVFKKTYVRPMPANAEIVSRQGKQIARWTDGKGRKRSAEVTTGKDGSPRIKTEASTYTAKYRDGEGIVREVATGCRDKQAAKTKLAELLSIADKVRVGSITTTDLKIGDHNKIPLADHIAQYITDLKTRGVNADRIKTSETRLKAACDGCGFRWLRDLNADALRKWLRGQPEMSAATYNWHVTLWTAFGNWLTGIRLQGKRPSQTGERRLTSNPFDGFGKRDEKSDRKRVARSLTRDEMQRLLDIAQRRPLQDALTVRRGKNAGKQVAKVPDARRAKLERLGTERALIYKTLILTGLRSNELRTLRKSDLSFGDVPFLILKSSNEKNRKGSTVPLKSDLAADLRAWVADKAPGDLIFNVPTGLLRILNRDLIAAGIDKVDENEGRIHLHALRHSTGTHLSAAGVSPRTAQAVMRHSDIALTMNTYTDERLLETSAAVEHLPTLSVSSDAPMDAPNPVQAGQNSPSLTESDKATRDRESTKKPSDSQGMLSFRKWAIENSNLWPLPCESSALTN</sequence>
<name>M5TZQ5_9BACT</name>
<feature type="region of interest" description="Disordered" evidence="2">
    <location>
        <begin position="443"/>
        <end position="492"/>
    </location>
</feature>
<dbReference type="InterPro" id="IPR011010">
    <property type="entry name" value="DNA_brk_join_enz"/>
</dbReference>
<dbReference type="CDD" id="cd00397">
    <property type="entry name" value="DNA_BRE_C"/>
    <property type="match status" value="1"/>
</dbReference>
<proteinExistence type="predicted"/>
<evidence type="ECO:0000256" key="2">
    <source>
        <dbReference type="SAM" id="MobiDB-lite"/>
    </source>
</evidence>
<keyword evidence="1" id="KW-0233">DNA recombination</keyword>
<feature type="compositionally biased region" description="Basic and acidic residues" evidence="2">
    <location>
        <begin position="31"/>
        <end position="40"/>
    </location>
</feature>
<dbReference type="InterPro" id="IPR002104">
    <property type="entry name" value="Integrase_catalytic"/>
</dbReference>
<dbReference type="SUPFAM" id="SSF56349">
    <property type="entry name" value="DNA breaking-rejoining enzymes"/>
    <property type="match status" value="1"/>
</dbReference>
<dbReference type="InterPro" id="IPR013762">
    <property type="entry name" value="Integrase-like_cat_sf"/>
</dbReference>
<evidence type="ECO:0000313" key="5">
    <source>
        <dbReference type="Proteomes" id="UP000011885"/>
    </source>
</evidence>
<evidence type="ECO:0000259" key="3">
    <source>
        <dbReference type="PROSITE" id="PS51898"/>
    </source>
</evidence>
<feature type="region of interest" description="Disordered" evidence="2">
    <location>
        <begin position="202"/>
        <end position="231"/>
    </location>
</feature>
<organism evidence="4 5">
    <name type="scientific">Rhodopirellula sallentina SM41</name>
    <dbReference type="NCBI Taxonomy" id="1263870"/>
    <lineage>
        <taxon>Bacteria</taxon>
        <taxon>Pseudomonadati</taxon>
        <taxon>Planctomycetota</taxon>
        <taxon>Planctomycetia</taxon>
        <taxon>Pirellulales</taxon>
        <taxon>Pirellulaceae</taxon>
        <taxon>Rhodopirellula</taxon>
    </lineage>
</organism>
<dbReference type="Pfam" id="PF00589">
    <property type="entry name" value="Phage_integrase"/>
    <property type="match status" value="1"/>
</dbReference>
<dbReference type="Gene3D" id="1.10.443.10">
    <property type="entry name" value="Intergrase catalytic core"/>
    <property type="match status" value="1"/>
</dbReference>
<dbReference type="InterPro" id="IPR050090">
    <property type="entry name" value="Tyrosine_recombinase_XerCD"/>
</dbReference>
<feature type="compositionally biased region" description="Basic and acidic residues" evidence="2">
    <location>
        <begin position="220"/>
        <end position="231"/>
    </location>
</feature>
<feature type="compositionally biased region" description="Basic and acidic residues" evidence="2">
    <location>
        <begin position="470"/>
        <end position="485"/>
    </location>
</feature>
<dbReference type="AlphaFoldDB" id="M5TZQ5"/>